<feature type="domain" description="HYDIN/VesB/CFA65-like Ig-like" evidence="7">
    <location>
        <begin position="100"/>
        <end position="169"/>
    </location>
</feature>
<evidence type="ECO:0000256" key="5">
    <source>
        <dbReference type="ARBA" id="ARBA00023273"/>
    </source>
</evidence>
<feature type="region of interest" description="Disordered" evidence="6">
    <location>
        <begin position="214"/>
        <end position="255"/>
    </location>
</feature>
<keyword evidence="9" id="KW-1185">Reference proteome</keyword>
<feature type="compositionally biased region" description="Polar residues" evidence="6">
    <location>
        <begin position="1053"/>
        <end position="1065"/>
    </location>
</feature>
<feature type="non-terminal residue" evidence="8">
    <location>
        <position position="1244"/>
    </location>
</feature>
<dbReference type="PANTHER" id="PTHR23053:SF0">
    <property type="entry name" value="HYDROCEPHALUS-INDUCING PROTEIN HOMOLOG"/>
    <property type="match status" value="1"/>
</dbReference>
<dbReference type="PANTHER" id="PTHR23053">
    <property type="entry name" value="DLEC1 DELETED IN LUNG AND ESOPHAGEAL CANCER 1"/>
    <property type="match status" value="1"/>
</dbReference>
<evidence type="ECO:0000313" key="9">
    <source>
        <dbReference type="Proteomes" id="UP001485043"/>
    </source>
</evidence>
<feature type="region of interest" description="Disordered" evidence="6">
    <location>
        <begin position="1158"/>
        <end position="1209"/>
    </location>
</feature>
<dbReference type="GO" id="GO:0003341">
    <property type="term" value="P:cilium movement"/>
    <property type="evidence" value="ECO:0007669"/>
    <property type="project" value="TreeGrafter"/>
</dbReference>
<evidence type="ECO:0000256" key="6">
    <source>
        <dbReference type="SAM" id="MobiDB-lite"/>
    </source>
</evidence>
<feature type="region of interest" description="Disordered" evidence="6">
    <location>
        <begin position="1002"/>
        <end position="1127"/>
    </location>
</feature>
<dbReference type="Pfam" id="PF22544">
    <property type="entry name" value="HYDIN_VesB_CFA65-like_Ig"/>
    <property type="match status" value="3"/>
</dbReference>
<proteinExistence type="predicted"/>
<gene>
    <name evidence="8" type="ORF">WJX84_004587</name>
</gene>
<organism evidence="8 9">
    <name type="scientific">Apatococcus fuscideae</name>
    <dbReference type="NCBI Taxonomy" id="2026836"/>
    <lineage>
        <taxon>Eukaryota</taxon>
        <taxon>Viridiplantae</taxon>
        <taxon>Chlorophyta</taxon>
        <taxon>core chlorophytes</taxon>
        <taxon>Trebouxiophyceae</taxon>
        <taxon>Chlorellales</taxon>
        <taxon>Chlorellaceae</taxon>
        <taxon>Apatococcus</taxon>
    </lineage>
</organism>
<evidence type="ECO:0000313" key="8">
    <source>
        <dbReference type="EMBL" id="KAK9856463.1"/>
    </source>
</evidence>
<evidence type="ECO:0000259" key="7">
    <source>
        <dbReference type="Pfam" id="PF22544"/>
    </source>
</evidence>
<evidence type="ECO:0000256" key="1">
    <source>
        <dbReference type="ARBA" id="ARBA00004138"/>
    </source>
</evidence>
<feature type="domain" description="HYDIN/VesB/CFA65-like Ig-like" evidence="7">
    <location>
        <begin position="682"/>
        <end position="760"/>
    </location>
</feature>
<accession>A0AAW1SSR3</accession>
<evidence type="ECO:0000256" key="2">
    <source>
        <dbReference type="ARBA" id="ARBA00004496"/>
    </source>
</evidence>
<comment type="subcellular location">
    <subcellularLocation>
        <location evidence="1">Cell projection</location>
        <location evidence="1">Cilium</location>
    </subcellularLocation>
    <subcellularLocation>
        <location evidence="2">Cytoplasm</location>
    </subcellularLocation>
</comment>
<dbReference type="GO" id="GO:1904158">
    <property type="term" value="P:axonemal central apparatus assembly"/>
    <property type="evidence" value="ECO:0007669"/>
    <property type="project" value="TreeGrafter"/>
</dbReference>
<keyword evidence="3" id="KW-0963">Cytoplasm</keyword>
<protein>
    <recommendedName>
        <fullName evidence="7">HYDIN/VesB/CFA65-like Ig-like domain-containing protein</fullName>
    </recommendedName>
</protein>
<dbReference type="GO" id="GO:0005930">
    <property type="term" value="C:axoneme"/>
    <property type="evidence" value="ECO:0007669"/>
    <property type="project" value="TreeGrafter"/>
</dbReference>
<feature type="region of interest" description="Disordered" evidence="6">
    <location>
        <begin position="1"/>
        <end position="24"/>
    </location>
</feature>
<name>A0AAW1SSR3_9CHLO</name>
<feature type="compositionally biased region" description="Polar residues" evidence="6">
    <location>
        <begin position="238"/>
        <end position="249"/>
    </location>
</feature>
<comment type="caution">
    <text evidence="8">The sequence shown here is derived from an EMBL/GenBank/DDBJ whole genome shotgun (WGS) entry which is preliminary data.</text>
</comment>
<sequence length="1244" mass="135435">MPGLLKRPAPELPKKSTSAKVPRRVDIEKPGTACLNVLRQKDSSLGRRGSDSSKVAPGMDATFIVHFQPASADDYKWDLVVRTERERFLVPVSGTGRRALLEMPSALDFPKTPVKQDSSRSFMITNTGTREARFVLACQAPFTASPTEALLAVGASMRCKMAFKPQTTGFEVDVEMTPGPIRVPSSFIRNQSQGSFKIINCSKVPLKFEWRNHGSEEDDRHSAAGPDGGSAGPDGLTEGSTPASESDFSQDAGDSEYEEHVLLSRKAVDLHERHAAERRMVAHRQFFHNAAFSLQPLQGCVWPESEAEMTVIFHPSQAENLSATAWCVIEGRQERIPVQLEGRGLGPDAGFAREALDVGEAYIHTAHNYEMQILNKGSIEATFGLLPNTTPFGSKFTFEPTGGSLPVGQSMTITARLMAGTLGPFNESFNFFIEGSSKLIRLQIKGKVVAPSFQVDLTTIDWGPVTSGFTFTKTLTLTNTSKVNMAYAWSVPEDSIDPTKAIFKISPSSGKLSHGKHTDIVIEYQCAAPFEFQYHLMMGIPNVNRSAVHMAMRAEYVVPIVRIPERIDFGRCSIRSPYTQALVLVNQGKMPAKYQITSLAAHELATLTAEAMSGEIPARGEANVAITLCALHLGRMTLTAHVQVVGMANDHPKKILIGALSIGATLMAQTPSGQPKLAGTDIAFGSVPVLKETIQKLRIVNPGPIPASFSMSMETRDSPFKVQPLTAELIPNEELELEIMVNPDQTKLLRDTLHVIINEGDDLMFPTTAVGAGQLITCDASTAGVDFGHQFIGWQSSREVLVRNHSRKSVTLIWDNATIKEQVVRSKRSGTNQPKQAVDLDFCFYAPEYSDAQAVAVCDVENGPTYRIPMSADTGDISFKVQDATMDFGPVPYDDVSQLNIVLRSTGLVPFSFFAELDAPGDPAYCSLFPRQGDLTHGTSAIMSLKIRPGAPRKLEGAVIILVEGKEPLKVNIEEMTLDADADQRRLTKLIVDGVAGHLGHRESNARGLRHTSSISGASGHRQSVAGTRSHRPSAMGEQDRYRQSNAEDMGHGSQSRRPSVSGSADSMRHRPSVGGDQRHRPSMMDDGHGEPASHRPSMGGDQRHHRPSHAGGIDHQDNGPLSHRQSTYGESAAHGLVEHRESMAHGLEHRESMAGTLSHRPSAMGDMSHRQSTLGDMSHRSSVARGGHRGRGPQGQDAAHHNTHPPATVHPWETTIHLQSGRVHQAFAAYILDFGNIARQQSK</sequence>
<evidence type="ECO:0000256" key="3">
    <source>
        <dbReference type="ARBA" id="ARBA00022490"/>
    </source>
</evidence>
<dbReference type="EMBL" id="JALJOV010001010">
    <property type="protein sequence ID" value="KAK9856463.1"/>
    <property type="molecule type" value="Genomic_DNA"/>
</dbReference>
<feature type="domain" description="HYDIN/VesB/CFA65-like Ig-like" evidence="7">
    <location>
        <begin position="351"/>
        <end position="447"/>
    </location>
</feature>
<dbReference type="InterPro" id="IPR013783">
    <property type="entry name" value="Ig-like_fold"/>
</dbReference>
<dbReference type="Proteomes" id="UP001485043">
    <property type="component" value="Unassembled WGS sequence"/>
</dbReference>
<dbReference type="InterPro" id="IPR053879">
    <property type="entry name" value="HYDIN_VesB_CFA65-like_Ig"/>
</dbReference>
<keyword evidence="4" id="KW-0969">Cilium</keyword>
<dbReference type="NCBIfam" id="NF012200">
    <property type="entry name" value="choice_anch_D"/>
    <property type="match status" value="1"/>
</dbReference>
<feature type="compositionally biased region" description="Polar residues" evidence="6">
    <location>
        <begin position="1011"/>
        <end position="1027"/>
    </location>
</feature>
<evidence type="ECO:0000256" key="4">
    <source>
        <dbReference type="ARBA" id="ARBA00023069"/>
    </source>
</evidence>
<reference evidence="8 9" key="1">
    <citation type="journal article" date="2024" name="Nat. Commun.">
        <title>Phylogenomics reveals the evolutionary origins of lichenization in chlorophyte algae.</title>
        <authorList>
            <person name="Puginier C."/>
            <person name="Libourel C."/>
            <person name="Otte J."/>
            <person name="Skaloud P."/>
            <person name="Haon M."/>
            <person name="Grisel S."/>
            <person name="Petersen M."/>
            <person name="Berrin J.G."/>
            <person name="Delaux P.M."/>
            <person name="Dal Grande F."/>
            <person name="Keller J."/>
        </authorList>
    </citation>
    <scope>NUCLEOTIDE SEQUENCE [LARGE SCALE GENOMIC DNA]</scope>
    <source>
        <strain evidence="8 9">SAG 2523</strain>
    </source>
</reference>
<feature type="compositionally biased region" description="Basic and acidic residues" evidence="6">
    <location>
        <begin position="1077"/>
        <end position="1094"/>
    </location>
</feature>
<dbReference type="InterPro" id="IPR033305">
    <property type="entry name" value="Hydin-like"/>
</dbReference>
<dbReference type="AlphaFoldDB" id="A0AAW1SSR3"/>
<keyword evidence="5" id="KW-0966">Cell projection</keyword>
<dbReference type="Gene3D" id="2.60.40.10">
    <property type="entry name" value="Immunoglobulins"/>
    <property type="match status" value="8"/>
</dbReference>